<dbReference type="EMBL" id="CM017619">
    <property type="protein sequence ID" value="TYI07130.1"/>
    <property type="molecule type" value="Genomic_DNA"/>
</dbReference>
<protein>
    <submittedName>
        <fullName evidence="2">Uncharacterized protein</fullName>
    </submittedName>
</protein>
<gene>
    <name evidence="2" type="ORF">ES332_A10G205700v1</name>
</gene>
<keyword evidence="3" id="KW-1185">Reference proteome</keyword>
<feature type="transmembrane region" description="Helical" evidence="1">
    <location>
        <begin position="62"/>
        <end position="82"/>
    </location>
</feature>
<evidence type="ECO:0000313" key="2">
    <source>
        <dbReference type="EMBL" id="TYI07130.1"/>
    </source>
</evidence>
<keyword evidence="1" id="KW-0472">Membrane</keyword>
<reference evidence="2 3" key="1">
    <citation type="submission" date="2019-07" db="EMBL/GenBank/DDBJ databases">
        <title>WGS assembly of Gossypium tomentosum.</title>
        <authorList>
            <person name="Chen Z.J."/>
            <person name="Sreedasyam A."/>
            <person name="Ando A."/>
            <person name="Song Q."/>
            <person name="De L."/>
            <person name="Hulse-Kemp A."/>
            <person name="Ding M."/>
            <person name="Ye W."/>
            <person name="Kirkbride R."/>
            <person name="Jenkins J."/>
            <person name="Plott C."/>
            <person name="Lovell J."/>
            <person name="Lin Y.-M."/>
            <person name="Vaughn R."/>
            <person name="Liu B."/>
            <person name="Li W."/>
            <person name="Simpson S."/>
            <person name="Scheffler B."/>
            <person name="Saski C."/>
            <person name="Grover C."/>
            <person name="Hu G."/>
            <person name="Conover J."/>
            <person name="Carlson J."/>
            <person name="Shu S."/>
            <person name="Boston L."/>
            <person name="Williams M."/>
            <person name="Peterson D."/>
            <person name="Mcgee K."/>
            <person name="Jones D."/>
            <person name="Wendel J."/>
            <person name="Stelly D."/>
            <person name="Grimwood J."/>
            <person name="Schmutz J."/>
        </authorList>
    </citation>
    <scope>NUCLEOTIDE SEQUENCE [LARGE SCALE GENOMIC DNA]</scope>
    <source>
        <strain evidence="2">7179.01</strain>
    </source>
</reference>
<sequence>MVCQISKILSVSIDTKGIFSVVNPRVQSNPWYLNLVFLWPTPSVFFYTFLSHHFPVLHFSFSFYFLVWSSSLFFSYLSFLFFLFQIPYLPPSFNILLVANFSTLLAKSS</sequence>
<dbReference type="Proteomes" id="UP000322667">
    <property type="component" value="Chromosome A10"/>
</dbReference>
<evidence type="ECO:0000313" key="3">
    <source>
        <dbReference type="Proteomes" id="UP000322667"/>
    </source>
</evidence>
<feature type="transmembrane region" description="Helical" evidence="1">
    <location>
        <begin position="31"/>
        <end position="50"/>
    </location>
</feature>
<accession>A0A5D2NXR8</accession>
<proteinExistence type="predicted"/>
<keyword evidence="1" id="KW-0812">Transmembrane</keyword>
<name>A0A5D2NXR8_GOSTO</name>
<keyword evidence="1" id="KW-1133">Transmembrane helix</keyword>
<dbReference type="AlphaFoldDB" id="A0A5D2NXR8"/>
<organism evidence="2 3">
    <name type="scientific">Gossypium tomentosum</name>
    <name type="common">Hawaiian cotton</name>
    <name type="synonym">Gossypium sandvicense</name>
    <dbReference type="NCBI Taxonomy" id="34277"/>
    <lineage>
        <taxon>Eukaryota</taxon>
        <taxon>Viridiplantae</taxon>
        <taxon>Streptophyta</taxon>
        <taxon>Embryophyta</taxon>
        <taxon>Tracheophyta</taxon>
        <taxon>Spermatophyta</taxon>
        <taxon>Magnoliopsida</taxon>
        <taxon>eudicotyledons</taxon>
        <taxon>Gunneridae</taxon>
        <taxon>Pentapetalae</taxon>
        <taxon>rosids</taxon>
        <taxon>malvids</taxon>
        <taxon>Malvales</taxon>
        <taxon>Malvaceae</taxon>
        <taxon>Malvoideae</taxon>
        <taxon>Gossypium</taxon>
    </lineage>
</organism>
<evidence type="ECO:0000256" key="1">
    <source>
        <dbReference type="SAM" id="Phobius"/>
    </source>
</evidence>